<evidence type="ECO:0000256" key="5">
    <source>
        <dbReference type="ARBA" id="ARBA00012513"/>
    </source>
</evidence>
<feature type="domain" description="UBA" evidence="21">
    <location>
        <begin position="417"/>
        <end position="456"/>
    </location>
</feature>
<dbReference type="OMA" id="PMQTQDT"/>
<proteinExistence type="inferred from homology"/>
<name>A0A9Q0RKE9_BLOTA</name>
<dbReference type="PANTHER" id="PTHR24346:SF82">
    <property type="entry name" value="KP78A-RELATED"/>
    <property type="match status" value="1"/>
</dbReference>
<dbReference type="Gene3D" id="1.10.510.10">
    <property type="entry name" value="Transferase(Phosphotransferase) domain 1"/>
    <property type="match status" value="1"/>
</dbReference>
<dbReference type="CDD" id="cd14072">
    <property type="entry name" value="STKc_MARK"/>
    <property type="match status" value="1"/>
</dbReference>
<dbReference type="EMBL" id="JAPWDV010000003">
    <property type="protein sequence ID" value="KAJ6217360.1"/>
    <property type="molecule type" value="Genomic_DNA"/>
</dbReference>
<evidence type="ECO:0000256" key="12">
    <source>
        <dbReference type="ARBA" id="ARBA00022777"/>
    </source>
</evidence>
<dbReference type="InterPro" id="IPR017441">
    <property type="entry name" value="Protein_kinase_ATP_BS"/>
</dbReference>
<evidence type="ECO:0000256" key="1">
    <source>
        <dbReference type="ARBA" id="ARBA00001946"/>
    </source>
</evidence>
<feature type="compositionally biased region" description="Low complexity" evidence="19">
    <location>
        <begin position="552"/>
        <end position="569"/>
    </location>
</feature>
<keyword evidence="12" id="KW-0418">Kinase</keyword>
<dbReference type="GO" id="GO:0050321">
    <property type="term" value="F:tau-protein kinase activity"/>
    <property type="evidence" value="ECO:0007669"/>
    <property type="project" value="TreeGrafter"/>
</dbReference>
<feature type="compositionally biased region" description="Low complexity" evidence="19">
    <location>
        <begin position="589"/>
        <end position="689"/>
    </location>
</feature>
<keyword evidence="14" id="KW-0460">Magnesium</keyword>
<dbReference type="Pfam" id="PF00069">
    <property type="entry name" value="Pkinase"/>
    <property type="match status" value="1"/>
</dbReference>
<dbReference type="Gene3D" id="1.10.8.10">
    <property type="entry name" value="DNA helicase RuvA subunit, C-terminal domain"/>
    <property type="match status" value="1"/>
</dbReference>
<comment type="caution">
    <text evidence="23">The sequence shown here is derived from an EMBL/GenBank/DDBJ whole genome shotgun (WGS) entry which is preliminary data.</text>
</comment>
<dbReference type="CDD" id="cd12196">
    <property type="entry name" value="MARK1-3_C"/>
    <property type="match status" value="1"/>
</dbReference>
<evidence type="ECO:0000259" key="20">
    <source>
        <dbReference type="PROSITE" id="PS50011"/>
    </source>
</evidence>
<dbReference type="InterPro" id="IPR000719">
    <property type="entry name" value="Prot_kinase_dom"/>
</dbReference>
<keyword evidence="24" id="KW-1185">Reference proteome</keyword>
<dbReference type="Gene3D" id="3.30.310.80">
    <property type="entry name" value="Kinase associated domain 1, KA1"/>
    <property type="match status" value="1"/>
</dbReference>
<dbReference type="PROSITE" id="PS00108">
    <property type="entry name" value="PROTEIN_KINASE_ST"/>
    <property type="match status" value="1"/>
</dbReference>
<feature type="binding site" evidence="18">
    <location>
        <position position="186"/>
    </location>
    <ligand>
        <name>ATP</name>
        <dbReference type="ChEBI" id="CHEBI:30616"/>
    </ligand>
</feature>
<comment type="catalytic activity">
    <reaction evidence="16">
        <text>L-threonyl-[protein] + ATP = O-phospho-L-threonyl-[protein] + ADP + H(+)</text>
        <dbReference type="Rhea" id="RHEA:46608"/>
        <dbReference type="Rhea" id="RHEA-COMP:11060"/>
        <dbReference type="Rhea" id="RHEA-COMP:11605"/>
        <dbReference type="ChEBI" id="CHEBI:15378"/>
        <dbReference type="ChEBI" id="CHEBI:30013"/>
        <dbReference type="ChEBI" id="CHEBI:30616"/>
        <dbReference type="ChEBI" id="CHEBI:61977"/>
        <dbReference type="ChEBI" id="CHEBI:456216"/>
        <dbReference type="EC" id="2.7.11.1"/>
    </reaction>
</comment>
<keyword evidence="8" id="KW-0597">Phosphoprotein</keyword>
<dbReference type="PROSITE" id="PS50032">
    <property type="entry name" value="KA1"/>
    <property type="match status" value="1"/>
</dbReference>
<dbReference type="PROSITE" id="PS50030">
    <property type="entry name" value="UBA"/>
    <property type="match status" value="1"/>
</dbReference>
<feature type="compositionally biased region" description="Polar residues" evidence="19">
    <location>
        <begin position="690"/>
        <end position="710"/>
    </location>
</feature>
<evidence type="ECO:0000256" key="17">
    <source>
        <dbReference type="ARBA" id="ARBA00048679"/>
    </source>
</evidence>
<dbReference type="AlphaFoldDB" id="A0A9Q0RKE9"/>
<evidence type="ECO:0000256" key="4">
    <source>
        <dbReference type="ARBA" id="ARBA00006234"/>
    </source>
</evidence>
<comment type="similarity">
    <text evidence="4">Belongs to the protein kinase superfamily. CAMK Ser/Thr protein kinase family. SNF1 subfamily.</text>
</comment>
<evidence type="ECO:0000256" key="13">
    <source>
        <dbReference type="ARBA" id="ARBA00022840"/>
    </source>
</evidence>
<dbReference type="Pfam" id="PF00627">
    <property type="entry name" value="UBA"/>
    <property type="match status" value="1"/>
</dbReference>
<dbReference type="GO" id="GO:0005524">
    <property type="term" value="F:ATP binding"/>
    <property type="evidence" value="ECO:0007669"/>
    <property type="project" value="UniProtKB-UniRule"/>
</dbReference>
<feature type="compositionally biased region" description="Polar residues" evidence="19">
    <location>
        <begin position="720"/>
        <end position="742"/>
    </location>
</feature>
<evidence type="ECO:0000256" key="10">
    <source>
        <dbReference type="ARBA" id="ARBA00022723"/>
    </source>
</evidence>
<evidence type="ECO:0000256" key="8">
    <source>
        <dbReference type="ARBA" id="ARBA00022553"/>
    </source>
</evidence>
<dbReference type="SUPFAM" id="SSF103243">
    <property type="entry name" value="KA1-like"/>
    <property type="match status" value="1"/>
</dbReference>
<dbReference type="InterPro" id="IPR028375">
    <property type="entry name" value="KA1/Ssp2_C"/>
</dbReference>
<dbReference type="InterPro" id="IPR001772">
    <property type="entry name" value="KA1_dom"/>
</dbReference>
<feature type="compositionally biased region" description="Low complexity" evidence="19">
    <location>
        <begin position="19"/>
        <end position="35"/>
    </location>
</feature>
<dbReference type="SMART" id="SM00165">
    <property type="entry name" value="UBA"/>
    <property type="match status" value="1"/>
</dbReference>
<comment type="cofactor">
    <cofactor evidence="1">
        <name>Mg(2+)</name>
        <dbReference type="ChEBI" id="CHEBI:18420"/>
    </cofactor>
</comment>
<gene>
    <name evidence="23" type="ORF">RDWZM_008517</name>
</gene>
<evidence type="ECO:0000256" key="9">
    <source>
        <dbReference type="ARBA" id="ARBA00022679"/>
    </source>
</evidence>
<dbReference type="GO" id="GO:0042995">
    <property type="term" value="C:cell projection"/>
    <property type="evidence" value="ECO:0007669"/>
    <property type="project" value="UniProtKB-SubCell"/>
</dbReference>
<dbReference type="Pfam" id="PF02149">
    <property type="entry name" value="KA1"/>
    <property type="match status" value="1"/>
</dbReference>
<keyword evidence="7" id="KW-0723">Serine/threonine-protein kinase</keyword>
<dbReference type="FunFam" id="1.10.510.10:FF:000156">
    <property type="entry name" value="Serine/threonine-protein kinase SIK3 homolog"/>
    <property type="match status" value="1"/>
</dbReference>
<evidence type="ECO:0000256" key="2">
    <source>
        <dbReference type="ARBA" id="ARBA00004316"/>
    </source>
</evidence>
<dbReference type="InterPro" id="IPR049508">
    <property type="entry name" value="MARK1-4_cat"/>
</dbReference>
<feature type="region of interest" description="Disordered" evidence="19">
    <location>
        <begin position="7"/>
        <end position="49"/>
    </location>
</feature>
<reference evidence="23" key="1">
    <citation type="submission" date="2022-12" db="EMBL/GenBank/DDBJ databases">
        <title>Genome assemblies of Blomia tropicalis.</title>
        <authorList>
            <person name="Cui Y."/>
        </authorList>
    </citation>
    <scope>NUCLEOTIDE SEQUENCE</scope>
    <source>
        <tissue evidence="23">Adult mites</tissue>
    </source>
</reference>
<dbReference type="PROSITE" id="PS50011">
    <property type="entry name" value="PROTEIN_KINASE_DOM"/>
    <property type="match status" value="1"/>
</dbReference>
<evidence type="ECO:0000256" key="18">
    <source>
        <dbReference type="PROSITE-ProRule" id="PRU10141"/>
    </source>
</evidence>
<evidence type="ECO:0000259" key="22">
    <source>
        <dbReference type="PROSITE" id="PS50032"/>
    </source>
</evidence>
<dbReference type="GO" id="GO:0000226">
    <property type="term" value="P:microtubule cytoskeleton organization"/>
    <property type="evidence" value="ECO:0007669"/>
    <property type="project" value="TreeGrafter"/>
</dbReference>
<feature type="domain" description="KA1" evidence="22">
    <location>
        <begin position="937"/>
        <end position="986"/>
    </location>
</feature>
<dbReference type="GO" id="GO:0005737">
    <property type="term" value="C:cytoplasm"/>
    <property type="evidence" value="ECO:0007669"/>
    <property type="project" value="UniProtKB-SubCell"/>
</dbReference>
<evidence type="ECO:0000256" key="3">
    <source>
        <dbReference type="ARBA" id="ARBA00004496"/>
    </source>
</evidence>
<dbReference type="PANTHER" id="PTHR24346">
    <property type="entry name" value="MAP/MICROTUBULE AFFINITY-REGULATING KINASE"/>
    <property type="match status" value="1"/>
</dbReference>
<comment type="catalytic activity">
    <reaction evidence="17">
        <text>L-seryl-[protein] + ATP = O-phospho-L-seryl-[protein] + ADP + H(+)</text>
        <dbReference type="Rhea" id="RHEA:17989"/>
        <dbReference type="Rhea" id="RHEA-COMP:9863"/>
        <dbReference type="Rhea" id="RHEA-COMP:11604"/>
        <dbReference type="ChEBI" id="CHEBI:15378"/>
        <dbReference type="ChEBI" id="CHEBI:29999"/>
        <dbReference type="ChEBI" id="CHEBI:30616"/>
        <dbReference type="ChEBI" id="CHEBI:83421"/>
        <dbReference type="ChEBI" id="CHEBI:456216"/>
        <dbReference type="EC" id="2.7.11.1"/>
    </reaction>
</comment>
<evidence type="ECO:0000313" key="24">
    <source>
        <dbReference type="Proteomes" id="UP001142055"/>
    </source>
</evidence>
<dbReference type="Proteomes" id="UP001142055">
    <property type="component" value="Chromosome 3"/>
</dbReference>
<keyword evidence="13 18" id="KW-0067">ATP-binding</keyword>
<feature type="domain" description="Protein kinase" evidence="20">
    <location>
        <begin position="157"/>
        <end position="398"/>
    </location>
</feature>
<dbReference type="InterPro" id="IPR011009">
    <property type="entry name" value="Kinase-like_dom_sf"/>
</dbReference>
<dbReference type="GO" id="GO:0035556">
    <property type="term" value="P:intracellular signal transduction"/>
    <property type="evidence" value="ECO:0007669"/>
    <property type="project" value="TreeGrafter"/>
</dbReference>
<feature type="compositionally biased region" description="Low complexity" evidence="19">
    <location>
        <begin position="751"/>
        <end position="772"/>
    </location>
</feature>
<dbReference type="FunFam" id="3.30.310.80:FF:000001">
    <property type="entry name" value="Non-specific serine/threonine protein kinase"/>
    <property type="match status" value="1"/>
</dbReference>
<evidence type="ECO:0000256" key="19">
    <source>
        <dbReference type="SAM" id="MobiDB-lite"/>
    </source>
</evidence>
<dbReference type="SUPFAM" id="SSF56112">
    <property type="entry name" value="Protein kinase-like (PK-like)"/>
    <property type="match status" value="1"/>
</dbReference>
<feature type="compositionally biased region" description="Polar residues" evidence="19">
    <location>
        <begin position="570"/>
        <end position="588"/>
    </location>
</feature>
<evidence type="ECO:0000256" key="16">
    <source>
        <dbReference type="ARBA" id="ARBA00047899"/>
    </source>
</evidence>
<keyword evidence="15" id="KW-0966">Cell projection</keyword>
<accession>A0A9Q0RKE9</accession>
<sequence>MLLVTLQTGSGLNGRDGPSSNNATVTNTSTSSTRRNLSRRRESDTGVGNGIVVRNRNGTRLVTLNRNGAMAIRTNVKCKRTNSIDAVNWVAVVIRHHPTVSVGIGARLAFQITRMCYGTVVSYITHNDSDYPPVAISSNIRSNARLARNEEPQIGRYRLLKTIGKGNFAKVKLAKHLPTAKEVAIKIIDKTQLNQSSLQKLFREVRIMKMLDHPNIVKLYQVIETEKTLYLVMEYASGGEVFDYLVSHGRMKEKEARAKFRQIVSAVQYCHQKRIIHRDLKAENLLLDSEMNIKIADFGFSNEFVPGEKLDTFCGSPPYAAPELFQVWSLGVILYTLVSGSLPFDGANLKELRDRVLRGKYRIPFYMTTECENLLKKFLVLNPAKRASLETIMKDKWMNNNYENDELKPFVEPKPDFSDQRRIEILTQMGYSRDEIEDSLRQRKYDDVMANYLLLGKRTTEVQRSVSATTKPRRFSHGGDHPTAATPATPGSTATPPTTGQFASPAVPAIPNNSSAGTSSSAYKQRSGAYDHTISKDTVINSFNKNNGDSSAVNANGNNVPIVNNSNGPASTSSSTNCAGETPAITNGTTSVGNDASSSSSPSNAKSSNATNNSTNINSINNASSTNSNHNVGGSSSRSSSIKLPSTLTSGAASASPASSGTATSTSTTSSTSSATGGSSGSAGETNSTPTASVISPSKLSNIGTGSLRQKPSALPTALLKNTLSGIPRRNTYNYNNTPEKSASTEKTTDSSNVNIIEEESSNSSLNTSSLRSKGHTKSASVSGRSCASAYTSELCPIDSNSALNEPIRPSSSKNAAISPVQNINRAFPRGSANRSTFHSGQTRERWPNSFVAPMQTQDTSNMNRQSFFSKLSSKFSKRTMNDDQTKPRSLRFTWSMKTTSSRDPNEIMSEIRKVLDKNNCDYEQREKFLLLCIHGDPYTDSLVQWEIEVCKLPRLSLNGIRFKRISGTSIGFKNIASKITSELKL</sequence>
<keyword evidence="11 18" id="KW-0547">Nucleotide-binding</keyword>
<dbReference type="GO" id="GO:0046872">
    <property type="term" value="F:metal ion binding"/>
    <property type="evidence" value="ECO:0007669"/>
    <property type="project" value="UniProtKB-KW"/>
</dbReference>
<evidence type="ECO:0000256" key="14">
    <source>
        <dbReference type="ARBA" id="ARBA00022842"/>
    </source>
</evidence>
<evidence type="ECO:0000256" key="15">
    <source>
        <dbReference type="ARBA" id="ARBA00023273"/>
    </source>
</evidence>
<evidence type="ECO:0000259" key="21">
    <source>
        <dbReference type="PROSITE" id="PS50030"/>
    </source>
</evidence>
<evidence type="ECO:0000256" key="7">
    <source>
        <dbReference type="ARBA" id="ARBA00022527"/>
    </source>
</evidence>
<comment type="subcellular location">
    <subcellularLocation>
        <location evidence="2">Cell projection</location>
    </subcellularLocation>
    <subcellularLocation>
        <location evidence="3">Cytoplasm</location>
    </subcellularLocation>
</comment>
<dbReference type="InterPro" id="IPR015940">
    <property type="entry name" value="UBA"/>
</dbReference>
<dbReference type="CDD" id="cd14337">
    <property type="entry name" value="UBA_MARK_Par1"/>
    <property type="match status" value="1"/>
</dbReference>
<evidence type="ECO:0000256" key="11">
    <source>
        <dbReference type="ARBA" id="ARBA00022741"/>
    </source>
</evidence>
<dbReference type="FunFam" id="1.10.8.10:FF:000005">
    <property type="entry name" value="Non-specific serine/threonine protein kinase"/>
    <property type="match status" value="1"/>
</dbReference>
<keyword evidence="6" id="KW-0963">Cytoplasm</keyword>
<dbReference type="FunFam" id="3.30.200.20:FF:000003">
    <property type="entry name" value="Non-specific serine/threonine protein kinase"/>
    <property type="match status" value="1"/>
</dbReference>
<dbReference type="EC" id="2.7.11.1" evidence="5"/>
<evidence type="ECO:0000256" key="6">
    <source>
        <dbReference type="ARBA" id="ARBA00022490"/>
    </source>
</evidence>
<keyword evidence="9" id="KW-0808">Transferase</keyword>
<feature type="region of interest" description="Disordered" evidence="19">
    <location>
        <begin position="550"/>
        <end position="784"/>
    </location>
</feature>
<organism evidence="23 24">
    <name type="scientific">Blomia tropicalis</name>
    <name type="common">Mite</name>
    <dbReference type="NCBI Taxonomy" id="40697"/>
    <lineage>
        <taxon>Eukaryota</taxon>
        <taxon>Metazoa</taxon>
        <taxon>Ecdysozoa</taxon>
        <taxon>Arthropoda</taxon>
        <taxon>Chelicerata</taxon>
        <taxon>Arachnida</taxon>
        <taxon>Acari</taxon>
        <taxon>Acariformes</taxon>
        <taxon>Sarcoptiformes</taxon>
        <taxon>Astigmata</taxon>
        <taxon>Glycyphagoidea</taxon>
        <taxon>Echimyopodidae</taxon>
        <taxon>Blomia</taxon>
    </lineage>
</organism>
<feature type="region of interest" description="Disordered" evidence="19">
    <location>
        <begin position="463"/>
        <end position="528"/>
    </location>
</feature>
<protein>
    <recommendedName>
        <fullName evidence="5">non-specific serine/threonine protein kinase</fullName>
        <ecNumber evidence="5">2.7.11.1</ecNumber>
    </recommendedName>
</protein>
<feature type="compositionally biased region" description="Low complexity" evidence="19">
    <location>
        <begin position="482"/>
        <end position="500"/>
    </location>
</feature>
<dbReference type="Gene3D" id="3.30.200.20">
    <property type="entry name" value="Phosphorylase Kinase, domain 1"/>
    <property type="match status" value="1"/>
</dbReference>
<dbReference type="PROSITE" id="PS00107">
    <property type="entry name" value="PROTEIN_KINASE_ATP"/>
    <property type="match status" value="1"/>
</dbReference>
<dbReference type="SMART" id="SM00220">
    <property type="entry name" value="S_TKc"/>
    <property type="match status" value="1"/>
</dbReference>
<keyword evidence="10" id="KW-0479">Metal-binding</keyword>
<dbReference type="InterPro" id="IPR008271">
    <property type="entry name" value="Ser/Thr_kinase_AS"/>
</dbReference>
<feature type="compositionally biased region" description="Polar residues" evidence="19">
    <location>
        <begin position="511"/>
        <end position="524"/>
    </location>
</feature>
<evidence type="ECO:0000313" key="23">
    <source>
        <dbReference type="EMBL" id="KAJ6217360.1"/>
    </source>
</evidence>